<gene>
    <name evidence="2" type="ORF">HPG69_019775</name>
</gene>
<comment type="caution">
    <text evidence="2">The sequence shown here is derived from an EMBL/GenBank/DDBJ whole genome shotgun (WGS) entry which is preliminary data.</text>
</comment>
<evidence type="ECO:0000256" key="1">
    <source>
        <dbReference type="SAM" id="MobiDB-lite"/>
    </source>
</evidence>
<protein>
    <submittedName>
        <fullName evidence="2">Uncharacterized protein</fullName>
    </submittedName>
</protein>
<keyword evidence="3" id="KW-1185">Reference proteome</keyword>
<proteinExistence type="predicted"/>
<dbReference type="EMBL" id="JACDTQ010002496">
    <property type="protein sequence ID" value="KAF5917969.1"/>
    <property type="molecule type" value="Genomic_DNA"/>
</dbReference>
<name>A0A7J7EQB7_DICBM</name>
<accession>A0A7J7EQB7</accession>
<evidence type="ECO:0000313" key="3">
    <source>
        <dbReference type="Proteomes" id="UP000551758"/>
    </source>
</evidence>
<evidence type="ECO:0000313" key="2">
    <source>
        <dbReference type="EMBL" id="KAF5917969.1"/>
    </source>
</evidence>
<organism evidence="2 3">
    <name type="scientific">Diceros bicornis minor</name>
    <name type="common">South-central black rhinoceros</name>
    <dbReference type="NCBI Taxonomy" id="77932"/>
    <lineage>
        <taxon>Eukaryota</taxon>
        <taxon>Metazoa</taxon>
        <taxon>Chordata</taxon>
        <taxon>Craniata</taxon>
        <taxon>Vertebrata</taxon>
        <taxon>Euteleostomi</taxon>
        <taxon>Mammalia</taxon>
        <taxon>Eutheria</taxon>
        <taxon>Laurasiatheria</taxon>
        <taxon>Perissodactyla</taxon>
        <taxon>Rhinocerotidae</taxon>
        <taxon>Diceros</taxon>
    </lineage>
</organism>
<feature type="compositionally biased region" description="Basic and acidic residues" evidence="1">
    <location>
        <begin position="1"/>
        <end position="10"/>
    </location>
</feature>
<feature type="region of interest" description="Disordered" evidence="1">
    <location>
        <begin position="1"/>
        <end position="56"/>
    </location>
</feature>
<reference evidence="2 3" key="1">
    <citation type="journal article" date="2020" name="Mol. Biol. Evol.">
        <title>Interspecific Gene Flow and the Evolution of Specialization in Black and White Rhinoceros.</title>
        <authorList>
            <person name="Moodley Y."/>
            <person name="Westbury M.V."/>
            <person name="Russo I.M."/>
            <person name="Gopalakrishnan S."/>
            <person name="Rakotoarivelo A."/>
            <person name="Olsen R.A."/>
            <person name="Prost S."/>
            <person name="Tunstall T."/>
            <person name="Ryder O.A."/>
            <person name="Dalen L."/>
            <person name="Bruford M.W."/>
        </authorList>
    </citation>
    <scope>NUCLEOTIDE SEQUENCE [LARGE SCALE GENOMIC DNA]</scope>
    <source>
        <strain evidence="2">SBR-YM</strain>
        <tissue evidence="2">Skin</tissue>
    </source>
</reference>
<sequence>MIHDALENITHKRKRSSVSPHNVQQIQADPEPEMDPENKNSCTEIDDVFTHPTALN</sequence>
<dbReference type="Proteomes" id="UP000551758">
    <property type="component" value="Unassembled WGS sequence"/>
</dbReference>
<dbReference type="AlphaFoldDB" id="A0A7J7EQB7"/>
<feature type="compositionally biased region" description="Polar residues" evidence="1">
    <location>
        <begin position="17"/>
        <end position="27"/>
    </location>
</feature>